<protein>
    <submittedName>
        <fullName evidence="1">Uncharacterized protein</fullName>
    </submittedName>
</protein>
<dbReference type="EMBL" id="VORT01000049">
    <property type="protein sequence ID" value="TXD71115.1"/>
    <property type="molecule type" value="Genomic_DNA"/>
</dbReference>
<name>A0A5C6YUC3_9FLAO</name>
<dbReference type="AlphaFoldDB" id="A0A5C6YUC3"/>
<dbReference type="Proteomes" id="UP000321497">
    <property type="component" value="Unassembled WGS sequence"/>
</dbReference>
<evidence type="ECO:0000313" key="1">
    <source>
        <dbReference type="EMBL" id="TXD71115.1"/>
    </source>
</evidence>
<sequence>MDKISIIPLFSKKDFSDSITVGGVPYNPDYLIQFPVDKDEINIKNCICVYSILDSTNSVFRKYVGAKFLKHLNSKNVGDKVNGFLPQNIYCFTDTYFPLDDFVKEQKFKFFGQE</sequence>
<reference evidence="1 2" key="1">
    <citation type="submission" date="2019-08" db="EMBL/GenBank/DDBJ databases">
        <title>Genome of Aequorivita antarctica SW49 (type strain).</title>
        <authorList>
            <person name="Bowman J.P."/>
        </authorList>
    </citation>
    <scope>NUCLEOTIDE SEQUENCE [LARGE SCALE GENOMIC DNA]</scope>
    <source>
        <strain evidence="1 2">SW49</strain>
    </source>
</reference>
<gene>
    <name evidence="1" type="ORF">ESU54_17685</name>
</gene>
<accession>A0A5C6YUC3</accession>
<dbReference type="OrthoDB" id="1495384at2"/>
<evidence type="ECO:0000313" key="2">
    <source>
        <dbReference type="Proteomes" id="UP000321497"/>
    </source>
</evidence>
<proteinExistence type="predicted"/>
<comment type="caution">
    <text evidence="1">The sequence shown here is derived from an EMBL/GenBank/DDBJ whole genome shotgun (WGS) entry which is preliminary data.</text>
</comment>
<organism evidence="1 2">
    <name type="scientific">Aequorivita antarctica</name>
    <dbReference type="NCBI Taxonomy" id="153266"/>
    <lineage>
        <taxon>Bacteria</taxon>
        <taxon>Pseudomonadati</taxon>
        <taxon>Bacteroidota</taxon>
        <taxon>Flavobacteriia</taxon>
        <taxon>Flavobacteriales</taxon>
        <taxon>Flavobacteriaceae</taxon>
        <taxon>Aequorivita</taxon>
    </lineage>
</organism>
<dbReference type="RefSeq" id="WP_111845846.1">
    <property type="nucleotide sequence ID" value="NZ_UEGI01000028.1"/>
</dbReference>
<keyword evidence="2" id="KW-1185">Reference proteome</keyword>